<feature type="compositionally biased region" description="Low complexity" evidence="1">
    <location>
        <begin position="171"/>
        <end position="184"/>
    </location>
</feature>
<feature type="region of interest" description="Disordered" evidence="1">
    <location>
        <begin position="113"/>
        <end position="212"/>
    </location>
</feature>
<dbReference type="PANTHER" id="PTHR19288:SF25">
    <property type="entry name" value="PHOSPHATIDYLGLYCEROPHOSPHATASE GEP4, MITOCHONDRIAL"/>
    <property type="match status" value="1"/>
</dbReference>
<feature type="region of interest" description="Disordered" evidence="1">
    <location>
        <begin position="29"/>
        <end position="98"/>
    </location>
</feature>
<dbReference type="EMBL" id="AP003299">
    <property type="protein sequence ID" value="BAB89895.1"/>
    <property type="molecule type" value="Genomic_DNA"/>
</dbReference>
<evidence type="ECO:0000313" key="2">
    <source>
        <dbReference type="EMBL" id="BAB89895.1"/>
    </source>
</evidence>
<proteinExistence type="predicted"/>
<gene>
    <name evidence="2" type="primary">P0699H05.28</name>
</gene>
<dbReference type="InterPro" id="IPR027706">
    <property type="entry name" value="PGP_Pase"/>
</dbReference>
<dbReference type="InterPro" id="IPR036412">
    <property type="entry name" value="HAD-like_sf"/>
</dbReference>
<reference evidence="2" key="1">
    <citation type="journal article" date="2002" name="Nature">
        <title>The genome sequence and structure of rice chromosome 1.</title>
        <authorList>
            <person name="Sasaki T."/>
            <person name="Matsumoto T."/>
            <person name="Yamamoto K."/>
            <person name="Sakata K."/>
            <person name="Baba T."/>
            <person name="Katayose Y."/>
            <person name="Wu J."/>
            <person name="Niimura Y."/>
            <person name="Cheng Z."/>
            <person name="Nagamura Y."/>
            <person name="Antonio B.A."/>
            <person name="Kanamori H."/>
            <person name="Hosokawa S."/>
            <person name="Masukawa M."/>
            <person name="Arikawa K."/>
            <person name="Chiden Y."/>
            <person name="Hayashi M."/>
            <person name="Okamoto M."/>
            <person name="Ando T."/>
            <person name="Aoki H."/>
            <person name="Arita K."/>
            <person name="Hamada M."/>
            <person name="Harada C."/>
            <person name="Hijishita S."/>
            <person name="Honda M."/>
            <person name="Ichikawa Y."/>
            <person name="Idonuma A."/>
            <person name="Iijima M."/>
            <person name="Ikeda M."/>
            <person name="Ikeno M."/>
            <person name="Itoh S."/>
            <person name="Itoh T."/>
            <person name="Itoh Y."/>
            <person name="Itoh Y."/>
            <person name="Iwabuchi A."/>
            <person name="Kamiya K."/>
            <person name="Karasawa W."/>
            <person name="Katagiri S."/>
            <person name="Kikuta A."/>
            <person name="Kobayashi N."/>
            <person name="Kono I."/>
            <person name="Machita K."/>
            <person name="Maehara T."/>
            <person name="Mizuno H."/>
            <person name="Mizubayashi T."/>
            <person name="Mukai Y."/>
            <person name="Nagasaki H."/>
            <person name="Nakashima M."/>
            <person name="Nakama Y."/>
            <person name="Nakamichi Y."/>
            <person name="Nakamura M."/>
            <person name="Namiki N."/>
            <person name="Negishi M."/>
            <person name="Ohta I."/>
            <person name="Ono N."/>
            <person name="Saji S."/>
            <person name="Sakai K."/>
            <person name="Shibata M."/>
            <person name="Shimokawa T."/>
            <person name="Shomura A."/>
            <person name="Song J."/>
            <person name="Takazaki Y."/>
            <person name="Terasawa K."/>
            <person name="Tsuji K."/>
            <person name="Waki K."/>
            <person name="Yamagata H."/>
            <person name="Yamane H."/>
            <person name="Yoshiki S."/>
            <person name="Yoshihara R."/>
            <person name="Yukawa K."/>
            <person name="Zhong H."/>
            <person name="Iwama H."/>
            <person name="Endo T."/>
            <person name="Ito H."/>
            <person name="Hahn J.H."/>
            <person name="Kim H.I."/>
            <person name="Eun M.Y."/>
            <person name="Yano M."/>
            <person name="Jiang J."/>
            <person name="Gojobori T."/>
        </authorList>
    </citation>
    <scope>NUCLEOTIDE SEQUENCE [LARGE SCALE GENOMIC DNA]</scope>
</reference>
<dbReference type="GO" id="GO:0008962">
    <property type="term" value="F:phosphatidylglycerophosphatase activity"/>
    <property type="evidence" value="ECO:0007669"/>
    <property type="project" value="InterPro"/>
</dbReference>
<organism evidence="2">
    <name type="scientific">Oryza sativa subsp. japonica</name>
    <name type="common">Rice</name>
    <dbReference type="NCBI Taxonomy" id="39947"/>
    <lineage>
        <taxon>Eukaryota</taxon>
        <taxon>Viridiplantae</taxon>
        <taxon>Streptophyta</taxon>
        <taxon>Embryophyta</taxon>
        <taxon>Tracheophyta</taxon>
        <taxon>Spermatophyta</taxon>
        <taxon>Magnoliopsida</taxon>
        <taxon>Liliopsida</taxon>
        <taxon>Poales</taxon>
        <taxon>Poaceae</taxon>
        <taxon>BOP clade</taxon>
        <taxon>Oryzoideae</taxon>
        <taxon>Oryzeae</taxon>
        <taxon>Oryzinae</taxon>
        <taxon>Oryza</taxon>
        <taxon>Oryza sativa</taxon>
    </lineage>
</organism>
<protein>
    <submittedName>
        <fullName evidence="2">Uncharacterized protein</fullName>
    </submittedName>
</protein>
<feature type="compositionally biased region" description="Basic and acidic residues" evidence="1">
    <location>
        <begin position="29"/>
        <end position="41"/>
    </location>
</feature>
<dbReference type="PANTHER" id="PTHR19288">
    <property type="entry name" value="4-NITROPHENYLPHOSPHATASE-RELATED"/>
    <property type="match status" value="1"/>
</dbReference>
<dbReference type="Proteomes" id="UP000817658">
    <property type="component" value="Chromosome 1"/>
</dbReference>
<name>Q8S1G8_ORYSJ</name>
<feature type="compositionally biased region" description="Basic and acidic residues" evidence="1">
    <location>
        <begin position="126"/>
        <end position="157"/>
    </location>
</feature>
<dbReference type="Pfam" id="PF09419">
    <property type="entry name" value="PGP_phosphatase"/>
    <property type="match status" value="2"/>
</dbReference>
<sequence length="422" mass="46244">MRTTRRRGKACACTRGRTGVAAGRIAELHADHIQANPDREGRKKSKQIQIREEEEQGNPGRRRGPPPPAIRRWPPRPVSCSPCGGREAATGGGIAVPCSPLATRRRCRRFDAGGRVGRGRLPASGTREEAEETRRRERREENGGREEGGGGGGERRGRAAAASGGERREVAAAGWEAAARWATMARRRSEKKRRKKRGATNPNSADPTTTTAAGMGAAAWWRRSLGQRFNPAGVAAVAAVAASEPRLALPHVSVQDIRWLDWGELRRAGFRGVVFDKDNTLTAPYAPGLWPPLAAAFDQCRAAFPPGSLAVYSNSADIKKPGGEAKEIESYFGCSASNLVLVGDRYFTDVVYGNRNGFLTVLTEPLNFANESYIVRQVRKFEAYLISYWYRKGHRPIKHPLLPDARRIVKFDPYNDPMAPAA</sequence>
<accession>Q8S1G8</accession>
<dbReference type="AlphaFoldDB" id="Q8S1G8"/>
<dbReference type="SUPFAM" id="SSF56784">
    <property type="entry name" value="HAD-like"/>
    <property type="match status" value="1"/>
</dbReference>
<feature type="compositionally biased region" description="Basic residues" evidence="1">
    <location>
        <begin position="185"/>
        <end position="198"/>
    </location>
</feature>
<evidence type="ECO:0000256" key="1">
    <source>
        <dbReference type="SAM" id="MobiDB-lite"/>
    </source>
</evidence>